<dbReference type="EMBL" id="SRXT01000001">
    <property type="protein sequence ID" value="TGX55860.1"/>
    <property type="molecule type" value="Genomic_DNA"/>
</dbReference>
<evidence type="ECO:0008006" key="4">
    <source>
        <dbReference type="Google" id="ProtNLM"/>
    </source>
</evidence>
<organism evidence="2 3">
    <name type="scientific">Sphingomonas gei</name>
    <dbReference type="NCBI Taxonomy" id="1395960"/>
    <lineage>
        <taxon>Bacteria</taxon>
        <taxon>Pseudomonadati</taxon>
        <taxon>Pseudomonadota</taxon>
        <taxon>Alphaproteobacteria</taxon>
        <taxon>Sphingomonadales</taxon>
        <taxon>Sphingomonadaceae</taxon>
        <taxon>Sphingomonas</taxon>
    </lineage>
</organism>
<keyword evidence="3" id="KW-1185">Reference proteome</keyword>
<evidence type="ECO:0000256" key="1">
    <source>
        <dbReference type="SAM" id="SignalP"/>
    </source>
</evidence>
<comment type="caution">
    <text evidence="2">The sequence shown here is derived from an EMBL/GenBank/DDBJ whole genome shotgun (WGS) entry which is preliminary data.</text>
</comment>
<keyword evidence="1" id="KW-0732">Signal</keyword>
<evidence type="ECO:0000313" key="2">
    <source>
        <dbReference type="EMBL" id="TGX55860.1"/>
    </source>
</evidence>
<dbReference type="RefSeq" id="WP_135962061.1">
    <property type="nucleotide sequence ID" value="NZ_SRXT01000001.1"/>
</dbReference>
<dbReference type="Proteomes" id="UP000306147">
    <property type="component" value="Unassembled WGS sequence"/>
</dbReference>
<feature type="signal peptide" evidence="1">
    <location>
        <begin position="1"/>
        <end position="20"/>
    </location>
</feature>
<dbReference type="AlphaFoldDB" id="A0A4S1XJA2"/>
<protein>
    <recommendedName>
        <fullName evidence="4">Circumsporozoite protein</fullName>
    </recommendedName>
</protein>
<dbReference type="OrthoDB" id="7585713at2"/>
<evidence type="ECO:0000313" key="3">
    <source>
        <dbReference type="Proteomes" id="UP000306147"/>
    </source>
</evidence>
<reference evidence="2 3" key="1">
    <citation type="submission" date="2019-04" db="EMBL/GenBank/DDBJ databases">
        <title>Sphingomonas psychrotolerans sp. nov., isolated from soil in the Tianshan Mountains, Xinjiang, China.</title>
        <authorList>
            <person name="Luo Y."/>
            <person name="Sheng H."/>
        </authorList>
    </citation>
    <scope>NUCLEOTIDE SEQUENCE [LARGE SCALE GENOMIC DNA]</scope>
    <source>
        <strain evidence="2 3">ZFGT-11</strain>
    </source>
</reference>
<gene>
    <name evidence="2" type="ORF">E5A73_01685</name>
</gene>
<proteinExistence type="predicted"/>
<feature type="chain" id="PRO_5020314112" description="Circumsporozoite protein" evidence="1">
    <location>
        <begin position="21"/>
        <end position="79"/>
    </location>
</feature>
<name>A0A4S1XJA2_9SPHN</name>
<dbReference type="PROSITE" id="PS51257">
    <property type="entry name" value="PROKAR_LIPOPROTEIN"/>
    <property type="match status" value="1"/>
</dbReference>
<accession>A0A4S1XJA2</accession>
<sequence>MKKILIVAATAGLMSLAACGGGTTNTTAENVAESHEANAAIYEEAADNTSNVVAENVLENAADVEENKADAAHDNATAH</sequence>